<dbReference type="AlphaFoldDB" id="A0A7R9D6K9"/>
<sequence>MSPPSIRRLSEHSGERVGIKVTDRAGPSDTVHLTDCTLRSPAFSHGLEMMKFECKFLICPHEAVFAPFQINCFTEKFCMLWGSDLVPLDL</sequence>
<proteinExistence type="predicted"/>
<name>A0A7R9D6K9_TIMCR</name>
<accession>A0A7R9D6K9</accession>
<dbReference type="EMBL" id="OC320914">
    <property type="protein sequence ID" value="CAD7409064.1"/>
    <property type="molecule type" value="Genomic_DNA"/>
</dbReference>
<reference evidence="1" key="1">
    <citation type="submission" date="2020-11" db="EMBL/GenBank/DDBJ databases">
        <authorList>
            <person name="Tran Van P."/>
        </authorList>
    </citation>
    <scope>NUCLEOTIDE SEQUENCE</scope>
</reference>
<evidence type="ECO:0000313" key="1">
    <source>
        <dbReference type="EMBL" id="CAD7409064.1"/>
    </source>
</evidence>
<protein>
    <submittedName>
        <fullName evidence="1">Uncharacterized protein</fullName>
    </submittedName>
</protein>
<organism evidence="1">
    <name type="scientific">Timema cristinae</name>
    <name type="common">Walking stick</name>
    <dbReference type="NCBI Taxonomy" id="61476"/>
    <lineage>
        <taxon>Eukaryota</taxon>
        <taxon>Metazoa</taxon>
        <taxon>Ecdysozoa</taxon>
        <taxon>Arthropoda</taxon>
        <taxon>Hexapoda</taxon>
        <taxon>Insecta</taxon>
        <taxon>Pterygota</taxon>
        <taxon>Neoptera</taxon>
        <taxon>Polyneoptera</taxon>
        <taxon>Phasmatodea</taxon>
        <taxon>Timematodea</taxon>
        <taxon>Timematoidea</taxon>
        <taxon>Timematidae</taxon>
        <taxon>Timema</taxon>
    </lineage>
</organism>
<gene>
    <name evidence="1" type="ORF">TCEB3V08_LOCUS9848</name>
</gene>